<dbReference type="Pfam" id="PF00072">
    <property type="entry name" value="Response_reg"/>
    <property type="match status" value="1"/>
</dbReference>
<evidence type="ECO:0000313" key="5">
    <source>
        <dbReference type="Proteomes" id="UP000712527"/>
    </source>
</evidence>
<dbReference type="PROSITE" id="PS50110">
    <property type="entry name" value="RESPONSE_REGULATORY"/>
    <property type="match status" value="1"/>
</dbReference>
<feature type="domain" description="HTH LytTR-type" evidence="3">
    <location>
        <begin position="130"/>
        <end position="230"/>
    </location>
</feature>
<evidence type="ECO:0000259" key="2">
    <source>
        <dbReference type="PROSITE" id="PS50110"/>
    </source>
</evidence>
<dbReference type="SMART" id="SM00448">
    <property type="entry name" value="REC"/>
    <property type="match status" value="1"/>
</dbReference>
<accession>A0ABS2F0Q7</accession>
<sequence>MYRTLIVEDEPDEASRLTEYVHRYGKAHGEQFQITWLKSAMDMLSDKSHYDLVLLDIDLPGINGMEAAQLMRVYDEETPIIFVTNLAKYAVKGYEVGATGFIIKPVNWGNLSMNLDRALRAIKKSSGRSVIVPTEEGMRVVPLSAIVYVEVTGHRLSYHLESGEVIETRGSLSQVEEELAGAPVIRIAKSCLANMDKIQILRPQSLQMVTGEQLSISRTRKCEVTDAVTDYLGGRR</sequence>
<dbReference type="Gene3D" id="3.40.50.2300">
    <property type="match status" value="1"/>
</dbReference>
<organism evidence="4 5">
    <name type="scientific">Olsenella profusa</name>
    <dbReference type="NCBI Taxonomy" id="138595"/>
    <lineage>
        <taxon>Bacteria</taxon>
        <taxon>Bacillati</taxon>
        <taxon>Actinomycetota</taxon>
        <taxon>Coriobacteriia</taxon>
        <taxon>Coriobacteriales</taxon>
        <taxon>Atopobiaceae</taxon>
        <taxon>Olsenella</taxon>
    </lineage>
</organism>
<dbReference type="InterPro" id="IPR007492">
    <property type="entry name" value="LytTR_DNA-bd_dom"/>
</dbReference>
<dbReference type="InterPro" id="IPR001789">
    <property type="entry name" value="Sig_transdc_resp-reg_receiver"/>
</dbReference>
<gene>
    <name evidence="4" type="ORF">H9X80_03255</name>
</gene>
<feature type="domain" description="Response regulatory" evidence="2">
    <location>
        <begin position="3"/>
        <end position="119"/>
    </location>
</feature>
<dbReference type="InterPro" id="IPR011006">
    <property type="entry name" value="CheY-like_superfamily"/>
</dbReference>
<protein>
    <submittedName>
        <fullName evidence="4">Response regulator transcription factor</fullName>
    </submittedName>
</protein>
<reference evidence="4 5" key="1">
    <citation type="journal article" date="2021" name="Sci. Rep.">
        <title>The distribution of antibiotic resistance genes in chicken gut microbiota commensals.</title>
        <authorList>
            <person name="Juricova H."/>
            <person name="Matiasovicova J."/>
            <person name="Kubasova T."/>
            <person name="Cejkova D."/>
            <person name="Rychlik I."/>
        </authorList>
    </citation>
    <scope>NUCLEOTIDE SEQUENCE [LARGE SCALE GENOMIC DNA]</scope>
    <source>
        <strain evidence="4 5">An794</strain>
    </source>
</reference>
<keyword evidence="5" id="KW-1185">Reference proteome</keyword>
<dbReference type="PROSITE" id="PS50930">
    <property type="entry name" value="HTH_LYTTR"/>
    <property type="match status" value="1"/>
</dbReference>
<name>A0ABS2F0Q7_9ACTN</name>
<dbReference type="EMBL" id="JACSNQ010000004">
    <property type="protein sequence ID" value="MBM6774564.1"/>
    <property type="molecule type" value="Genomic_DNA"/>
</dbReference>
<dbReference type="CDD" id="cd00156">
    <property type="entry name" value="REC"/>
    <property type="match status" value="1"/>
</dbReference>
<dbReference type="SMART" id="SM00850">
    <property type="entry name" value="LytTR"/>
    <property type="match status" value="1"/>
</dbReference>
<dbReference type="PANTHER" id="PTHR37299">
    <property type="entry name" value="TRANSCRIPTIONAL REGULATOR-RELATED"/>
    <property type="match status" value="1"/>
</dbReference>
<dbReference type="Pfam" id="PF04397">
    <property type="entry name" value="LytTR"/>
    <property type="match status" value="1"/>
</dbReference>
<proteinExistence type="predicted"/>
<evidence type="ECO:0000256" key="1">
    <source>
        <dbReference type="PROSITE-ProRule" id="PRU00169"/>
    </source>
</evidence>
<evidence type="ECO:0000259" key="3">
    <source>
        <dbReference type="PROSITE" id="PS50930"/>
    </source>
</evidence>
<dbReference type="Gene3D" id="2.40.50.1020">
    <property type="entry name" value="LytTr DNA-binding domain"/>
    <property type="match status" value="1"/>
</dbReference>
<feature type="modified residue" description="4-aspartylphosphate" evidence="1">
    <location>
        <position position="56"/>
    </location>
</feature>
<dbReference type="InterPro" id="IPR046947">
    <property type="entry name" value="LytR-like"/>
</dbReference>
<dbReference type="Proteomes" id="UP000712527">
    <property type="component" value="Unassembled WGS sequence"/>
</dbReference>
<dbReference type="PANTHER" id="PTHR37299:SF1">
    <property type="entry name" value="STAGE 0 SPORULATION PROTEIN A HOMOLOG"/>
    <property type="match status" value="1"/>
</dbReference>
<dbReference type="SUPFAM" id="SSF52172">
    <property type="entry name" value="CheY-like"/>
    <property type="match status" value="1"/>
</dbReference>
<evidence type="ECO:0000313" key="4">
    <source>
        <dbReference type="EMBL" id="MBM6774564.1"/>
    </source>
</evidence>
<keyword evidence="1" id="KW-0597">Phosphoprotein</keyword>
<dbReference type="RefSeq" id="WP_204792924.1">
    <property type="nucleotide sequence ID" value="NZ_JACSNQ010000004.1"/>
</dbReference>
<comment type="caution">
    <text evidence="4">The sequence shown here is derived from an EMBL/GenBank/DDBJ whole genome shotgun (WGS) entry which is preliminary data.</text>
</comment>